<accession>A0ABM0JQF9</accession>
<feature type="domain" description="PABC" evidence="1">
    <location>
        <begin position="8"/>
        <end position="98"/>
    </location>
</feature>
<dbReference type="SMART" id="SM00517">
    <property type="entry name" value="PolyA"/>
    <property type="match status" value="3"/>
</dbReference>
<gene>
    <name evidence="3 4" type="primary">LOC101846354</name>
</gene>
<dbReference type="Pfam" id="PF00658">
    <property type="entry name" value="MLLE"/>
    <property type="match status" value="3"/>
</dbReference>
<dbReference type="InterPro" id="IPR002004">
    <property type="entry name" value="PABP_HYD_C"/>
</dbReference>
<name>A0ABM0JQF9_APLCA</name>
<dbReference type="PANTHER" id="PTHR46276:SF1">
    <property type="entry name" value="E3 UBIQUITIN-PROTEIN LIGASE UBR5"/>
    <property type="match status" value="1"/>
</dbReference>
<proteinExistence type="predicted"/>
<dbReference type="PROSITE" id="PS51309">
    <property type="entry name" value="PABC"/>
    <property type="match status" value="1"/>
</dbReference>
<organism evidence="2 4">
    <name type="scientific">Aplysia californica</name>
    <name type="common">California sea hare</name>
    <dbReference type="NCBI Taxonomy" id="6500"/>
    <lineage>
        <taxon>Eukaryota</taxon>
        <taxon>Metazoa</taxon>
        <taxon>Spiralia</taxon>
        <taxon>Lophotrochozoa</taxon>
        <taxon>Mollusca</taxon>
        <taxon>Gastropoda</taxon>
        <taxon>Heterobranchia</taxon>
        <taxon>Euthyneura</taxon>
        <taxon>Tectipleura</taxon>
        <taxon>Aplysiida</taxon>
        <taxon>Aplysioidea</taxon>
        <taxon>Aplysiidae</taxon>
        <taxon>Aplysia</taxon>
    </lineage>
</organism>
<reference evidence="3 4" key="1">
    <citation type="submission" date="2025-05" db="UniProtKB">
        <authorList>
            <consortium name="RefSeq"/>
        </authorList>
    </citation>
    <scope>IDENTIFICATION</scope>
</reference>
<evidence type="ECO:0000313" key="3">
    <source>
        <dbReference type="RefSeq" id="XP_005099127.1"/>
    </source>
</evidence>
<dbReference type="InterPro" id="IPR036053">
    <property type="entry name" value="PABP-dom"/>
</dbReference>
<dbReference type="SUPFAM" id="SSF63570">
    <property type="entry name" value="PABC (PABP) domain"/>
    <property type="match status" value="3"/>
</dbReference>
<evidence type="ECO:0000313" key="4">
    <source>
        <dbReference type="RefSeq" id="XP_005099128.1"/>
    </source>
</evidence>
<keyword evidence="2" id="KW-1185">Reference proteome</keyword>
<evidence type="ECO:0000313" key="2">
    <source>
        <dbReference type="Proteomes" id="UP000694888"/>
    </source>
</evidence>
<dbReference type="GeneID" id="101846354"/>
<dbReference type="PANTHER" id="PTHR46276">
    <property type="entry name" value="E3 UBIQUITIN-PROTEIN LIGASE UBR5"/>
    <property type="match status" value="1"/>
</dbReference>
<protein>
    <submittedName>
        <fullName evidence="3 4">Uncharacterized protein LOC101846354</fullName>
    </submittedName>
</protein>
<dbReference type="RefSeq" id="XP_005099127.1">
    <property type="nucleotide sequence ID" value="XM_005099070.3"/>
</dbReference>
<sequence>MSETTVTEISGALDLKSALLPPSTKDVLGEHLHQKVAEVLKIHFPNSKENYNNVPTVAKVTGMLLERDTSTVKHLLEDSPSLIAGVDQSLRCLDNDTSTHHVDFALNNSHLDYGDIGDLLYERVLQIDSSLAPQITGMLLELDVRTLITLLEDNGKLFASAVHKARAALGSSSSSPPPPVEEIMTLKSSGFSFSDQEEMKKNCDLGSKLSVEEIGSLVYQQAAALYPECASEITGMILEMGPVALQRLVAEERQIKCAVEKAFTAWRDNS</sequence>
<dbReference type="Gene3D" id="1.10.1900.10">
    <property type="entry name" value="c-terminal domain of poly(a) binding protein"/>
    <property type="match status" value="3"/>
</dbReference>
<evidence type="ECO:0000259" key="1">
    <source>
        <dbReference type="PROSITE" id="PS51309"/>
    </source>
</evidence>
<dbReference type="RefSeq" id="XP_005099128.1">
    <property type="nucleotide sequence ID" value="XM_005099071.3"/>
</dbReference>
<dbReference type="Proteomes" id="UP000694888">
    <property type="component" value="Unplaced"/>
</dbReference>